<evidence type="ECO:0000256" key="9">
    <source>
        <dbReference type="ARBA" id="ARBA00022824"/>
    </source>
</evidence>
<gene>
    <name evidence="18" type="ORF">EV383_1378</name>
</gene>
<evidence type="ECO:0000256" key="11">
    <source>
        <dbReference type="ARBA" id="ARBA00022989"/>
    </source>
</evidence>
<feature type="transmembrane region" description="Helical" evidence="15">
    <location>
        <begin position="365"/>
        <end position="387"/>
    </location>
</feature>
<feature type="domain" description="Glycosyltransferase 2-like" evidence="16">
    <location>
        <begin position="37"/>
        <end position="203"/>
    </location>
</feature>
<sequence length="436" mass="46406">MSPVLTDLPGVGSRTPDSAETAPLPVPGPRDRTVLDIVVPVFNEETDLEPSVRRLLDHLRESFPYSFRITIADNASTDDTPVIARRLSAALPEVRTVRLDRKGRGRALREVWSASDAEVLAYCDVDLSTDLNAVLPLVAPLVSGHSDLAIGTRLGRGSRVVRGAKREFISRSYNLILRGALSARFSDAQCGFKAIRSDVARELLPLVEDTGWFFDTELLVLAERAGMRIHEVPVDWVDDPNSSVDIVATATADLKGVWRVGRALATGALPLADIRAQLGRAPLAPTPVPGVPRAMPFQLARFAAIGVASTLANLILFVALRGLMGAIAANVLALLICAVANTAANRRFTFGVRGRDGAAVHQFQGLIVFGIGLGLTTGALALLGAFVPGAHQAAEVVTIVVANAVATVVRFVLFRSWVFRRSAAAPATTSPQEIAA</sequence>
<dbReference type="InterPro" id="IPR035518">
    <property type="entry name" value="DPG_synthase"/>
</dbReference>
<dbReference type="InterPro" id="IPR001173">
    <property type="entry name" value="Glyco_trans_2-like"/>
</dbReference>
<dbReference type="SUPFAM" id="SSF53448">
    <property type="entry name" value="Nucleotide-diphospho-sugar transferases"/>
    <property type="match status" value="1"/>
</dbReference>
<name>A0A4Q7UWI6_PSEST</name>
<dbReference type="PANTHER" id="PTHR10859:SF91">
    <property type="entry name" value="DOLICHYL-PHOSPHATE BETA-GLUCOSYLTRANSFERASE"/>
    <property type="match status" value="1"/>
</dbReference>
<evidence type="ECO:0000256" key="4">
    <source>
        <dbReference type="ARBA" id="ARBA00006739"/>
    </source>
</evidence>
<keyword evidence="12 15" id="KW-0472">Membrane</keyword>
<evidence type="ECO:0000256" key="10">
    <source>
        <dbReference type="ARBA" id="ARBA00022968"/>
    </source>
</evidence>
<keyword evidence="10" id="KW-0735">Signal-anchor</keyword>
<evidence type="ECO:0000256" key="7">
    <source>
        <dbReference type="ARBA" id="ARBA00022679"/>
    </source>
</evidence>
<keyword evidence="19" id="KW-1185">Reference proteome</keyword>
<comment type="caution">
    <text evidence="18">The sequence shown here is derived from an EMBL/GenBank/DDBJ whole genome shotgun (WGS) entry which is preliminary data.</text>
</comment>
<protein>
    <recommendedName>
        <fullName evidence="5">dolichyl-phosphate beta-glucosyltransferase</fullName>
        <ecNumber evidence="5">2.4.1.117</ecNumber>
    </recommendedName>
</protein>
<evidence type="ECO:0000313" key="18">
    <source>
        <dbReference type="EMBL" id="RZT84533.1"/>
    </source>
</evidence>
<comment type="catalytic activity">
    <reaction evidence="13">
        <text>a di-trans,poly-cis-dolichyl phosphate + UDP-alpha-D-glucose = a di-trans,poly-cis-dolichyl beta-D-glucosyl phosphate + UDP</text>
        <dbReference type="Rhea" id="RHEA:15401"/>
        <dbReference type="Rhea" id="RHEA-COMP:19498"/>
        <dbReference type="Rhea" id="RHEA-COMP:19502"/>
        <dbReference type="ChEBI" id="CHEBI:57525"/>
        <dbReference type="ChEBI" id="CHEBI:57683"/>
        <dbReference type="ChEBI" id="CHEBI:58223"/>
        <dbReference type="ChEBI" id="CHEBI:58885"/>
        <dbReference type="EC" id="2.4.1.117"/>
    </reaction>
    <physiologicalReaction direction="left-to-right" evidence="13">
        <dbReference type="Rhea" id="RHEA:15402"/>
    </physiologicalReaction>
</comment>
<feature type="region of interest" description="Disordered" evidence="14">
    <location>
        <begin position="1"/>
        <end position="29"/>
    </location>
</feature>
<comment type="subcellular location">
    <subcellularLocation>
        <location evidence="2">Endoplasmic reticulum membrane</location>
        <topology evidence="2">Single-pass membrane protein</topology>
    </subcellularLocation>
    <subcellularLocation>
        <location evidence="1">Membrane</location>
        <topology evidence="1">Multi-pass membrane protein</topology>
    </subcellularLocation>
</comment>
<dbReference type="Proteomes" id="UP000291591">
    <property type="component" value="Unassembled WGS sequence"/>
</dbReference>
<proteinExistence type="inferred from homology"/>
<dbReference type="GO" id="GO:0006487">
    <property type="term" value="P:protein N-linked glycosylation"/>
    <property type="evidence" value="ECO:0007669"/>
    <property type="project" value="TreeGrafter"/>
</dbReference>
<evidence type="ECO:0000256" key="5">
    <source>
        <dbReference type="ARBA" id="ARBA00012583"/>
    </source>
</evidence>
<dbReference type="Pfam" id="PF04138">
    <property type="entry name" value="GtrA_DPMS_TM"/>
    <property type="match status" value="1"/>
</dbReference>
<keyword evidence="6" id="KW-0328">Glycosyltransferase</keyword>
<dbReference type="GO" id="GO:0016020">
    <property type="term" value="C:membrane"/>
    <property type="evidence" value="ECO:0007669"/>
    <property type="project" value="UniProtKB-SubCell"/>
</dbReference>
<dbReference type="EC" id="2.4.1.117" evidence="5"/>
<dbReference type="EMBL" id="SHKL01000001">
    <property type="protein sequence ID" value="RZT84533.1"/>
    <property type="molecule type" value="Genomic_DNA"/>
</dbReference>
<keyword evidence="8 15" id="KW-0812">Transmembrane</keyword>
<dbReference type="CDD" id="cd04188">
    <property type="entry name" value="DPG_synthase"/>
    <property type="match status" value="1"/>
</dbReference>
<organism evidence="18 19">
    <name type="scientific">Pseudonocardia sediminis</name>
    <dbReference type="NCBI Taxonomy" id="1397368"/>
    <lineage>
        <taxon>Bacteria</taxon>
        <taxon>Bacillati</taxon>
        <taxon>Actinomycetota</taxon>
        <taxon>Actinomycetes</taxon>
        <taxon>Pseudonocardiales</taxon>
        <taxon>Pseudonocardiaceae</taxon>
        <taxon>Pseudonocardia</taxon>
    </lineage>
</organism>
<evidence type="ECO:0000256" key="14">
    <source>
        <dbReference type="SAM" id="MobiDB-lite"/>
    </source>
</evidence>
<feature type="domain" description="GtrA/DPMS transmembrane" evidence="17">
    <location>
        <begin position="301"/>
        <end position="419"/>
    </location>
</feature>
<dbReference type="PANTHER" id="PTHR10859">
    <property type="entry name" value="GLYCOSYL TRANSFERASE"/>
    <property type="match status" value="1"/>
</dbReference>
<evidence type="ECO:0000256" key="2">
    <source>
        <dbReference type="ARBA" id="ARBA00004389"/>
    </source>
</evidence>
<dbReference type="RefSeq" id="WP_130289119.1">
    <property type="nucleotide sequence ID" value="NZ_SHKL01000001.1"/>
</dbReference>
<evidence type="ECO:0000259" key="16">
    <source>
        <dbReference type="Pfam" id="PF00535"/>
    </source>
</evidence>
<comment type="pathway">
    <text evidence="3">Protein modification; protein glycosylation.</text>
</comment>
<evidence type="ECO:0000259" key="17">
    <source>
        <dbReference type="Pfam" id="PF04138"/>
    </source>
</evidence>
<comment type="similarity">
    <text evidence="4">Belongs to the glycosyltransferase 2 family.</text>
</comment>
<keyword evidence="11 15" id="KW-1133">Transmembrane helix</keyword>
<reference evidence="18 19" key="1">
    <citation type="submission" date="2019-02" db="EMBL/GenBank/DDBJ databases">
        <title>Sequencing the genomes of 1000 actinobacteria strains.</title>
        <authorList>
            <person name="Klenk H.-P."/>
        </authorList>
    </citation>
    <scope>NUCLEOTIDE SEQUENCE [LARGE SCALE GENOMIC DNA]</scope>
    <source>
        <strain evidence="18 19">DSM 45779</strain>
    </source>
</reference>
<dbReference type="OrthoDB" id="2369748at2"/>
<dbReference type="GO" id="GO:0000271">
    <property type="term" value="P:polysaccharide biosynthetic process"/>
    <property type="evidence" value="ECO:0007669"/>
    <property type="project" value="InterPro"/>
</dbReference>
<evidence type="ECO:0000256" key="13">
    <source>
        <dbReference type="ARBA" id="ARBA00045097"/>
    </source>
</evidence>
<feature type="transmembrane region" description="Helical" evidence="15">
    <location>
        <begin position="393"/>
        <end position="413"/>
    </location>
</feature>
<dbReference type="InterPro" id="IPR007267">
    <property type="entry name" value="GtrA_DPMS_TM"/>
</dbReference>
<evidence type="ECO:0000256" key="6">
    <source>
        <dbReference type="ARBA" id="ARBA00022676"/>
    </source>
</evidence>
<dbReference type="Pfam" id="PF00535">
    <property type="entry name" value="Glycos_transf_2"/>
    <property type="match status" value="1"/>
</dbReference>
<evidence type="ECO:0000256" key="12">
    <source>
        <dbReference type="ARBA" id="ARBA00023136"/>
    </source>
</evidence>
<dbReference type="Gene3D" id="3.90.550.10">
    <property type="entry name" value="Spore Coat Polysaccharide Biosynthesis Protein SpsA, Chain A"/>
    <property type="match status" value="1"/>
</dbReference>
<dbReference type="FunFam" id="3.90.550.10:FF:000131">
    <property type="entry name" value="Glycosyl transferase"/>
    <property type="match status" value="1"/>
</dbReference>
<accession>A0A4Q7UWI6</accession>
<dbReference type="GO" id="GO:0004581">
    <property type="term" value="F:dolichyl-phosphate beta-glucosyltransferase activity"/>
    <property type="evidence" value="ECO:0007669"/>
    <property type="project" value="UniProtKB-EC"/>
</dbReference>
<dbReference type="InterPro" id="IPR029044">
    <property type="entry name" value="Nucleotide-diphossugar_trans"/>
</dbReference>
<evidence type="ECO:0000313" key="19">
    <source>
        <dbReference type="Proteomes" id="UP000291591"/>
    </source>
</evidence>
<evidence type="ECO:0000256" key="1">
    <source>
        <dbReference type="ARBA" id="ARBA00004141"/>
    </source>
</evidence>
<evidence type="ECO:0000256" key="15">
    <source>
        <dbReference type="SAM" id="Phobius"/>
    </source>
</evidence>
<dbReference type="AlphaFoldDB" id="A0A4Q7UWI6"/>
<keyword evidence="9" id="KW-0256">Endoplasmic reticulum</keyword>
<evidence type="ECO:0000256" key="8">
    <source>
        <dbReference type="ARBA" id="ARBA00022692"/>
    </source>
</evidence>
<evidence type="ECO:0000256" key="3">
    <source>
        <dbReference type="ARBA" id="ARBA00004922"/>
    </source>
</evidence>
<feature type="transmembrane region" description="Helical" evidence="15">
    <location>
        <begin position="326"/>
        <end position="344"/>
    </location>
</feature>
<keyword evidence="7" id="KW-0808">Transferase</keyword>